<sequence length="176" mass="17882">MSGTQVIVDRSRHGRGCLGASCGTVFGGFGVAFLVGVVVLMFAGGLEGGPFGVLVDLGLLGIGSVFAVGGGAAVFFGVRNLRLEHALGVSTLVVPSVPLLCLGAVVVARFSRSGGSRQVTGTPRLAAKLICHESATYQQGNDSHTANLEVYRRELEVQVDPAPGAVAGRIAIAVPP</sequence>
<keyword evidence="3" id="KW-1185">Reference proteome</keyword>
<feature type="transmembrane region" description="Helical" evidence="1">
    <location>
        <begin position="20"/>
        <end position="45"/>
    </location>
</feature>
<accession>A0ABV9EMX8</accession>
<evidence type="ECO:0000313" key="2">
    <source>
        <dbReference type="EMBL" id="MFC4590164.1"/>
    </source>
</evidence>
<feature type="transmembrane region" description="Helical" evidence="1">
    <location>
        <begin position="85"/>
        <end position="108"/>
    </location>
</feature>
<name>A0ABV9EMX8_9ACTN</name>
<keyword evidence="1" id="KW-1133">Transmembrane helix</keyword>
<evidence type="ECO:0000256" key="1">
    <source>
        <dbReference type="SAM" id="Phobius"/>
    </source>
</evidence>
<organism evidence="2 3">
    <name type="scientific">Sphaerisporangium corydalis</name>
    <dbReference type="NCBI Taxonomy" id="1441875"/>
    <lineage>
        <taxon>Bacteria</taxon>
        <taxon>Bacillati</taxon>
        <taxon>Actinomycetota</taxon>
        <taxon>Actinomycetes</taxon>
        <taxon>Streptosporangiales</taxon>
        <taxon>Streptosporangiaceae</taxon>
        <taxon>Sphaerisporangium</taxon>
    </lineage>
</organism>
<comment type="caution">
    <text evidence="2">The sequence shown here is derived from an EMBL/GenBank/DDBJ whole genome shotgun (WGS) entry which is preliminary data.</text>
</comment>
<reference evidence="3" key="1">
    <citation type="journal article" date="2019" name="Int. J. Syst. Evol. Microbiol.">
        <title>The Global Catalogue of Microorganisms (GCM) 10K type strain sequencing project: providing services to taxonomists for standard genome sequencing and annotation.</title>
        <authorList>
            <consortium name="The Broad Institute Genomics Platform"/>
            <consortium name="The Broad Institute Genome Sequencing Center for Infectious Disease"/>
            <person name="Wu L."/>
            <person name="Ma J."/>
        </authorList>
    </citation>
    <scope>NUCLEOTIDE SEQUENCE [LARGE SCALE GENOMIC DNA]</scope>
    <source>
        <strain evidence="3">CCUG 49560</strain>
    </source>
</reference>
<dbReference type="RefSeq" id="WP_262843143.1">
    <property type="nucleotide sequence ID" value="NZ_JANZYP010000016.1"/>
</dbReference>
<feature type="transmembrane region" description="Helical" evidence="1">
    <location>
        <begin position="57"/>
        <end position="78"/>
    </location>
</feature>
<dbReference type="EMBL" id="JBHSFN010000021">
    <property type="protein sequence ID" value="MFC4590164.1"/>
    <property type="molecule type" value="Genomic_DNA"/>
</dbReference>
<protein>
    <submittedName>
        <fullName evidence="2">Uncharacterized protein</fullName>
    </submittedName>
</protein>
<proteinExistence type="predicted"/>
<keyword evidence="1" id="KW-0472">Membrane</keyword>
<gene>
    <name evidence="2" type="ORF">ACFO8L_29005</name>
</gene>
<keyword evidence="1" id="KW-0812">Transmembrane</keyword>
<dbReference type="Proteomes" id="UP001595891">
    <property type="component" value="Unassembled WGS sequence"/>
</dbReference>
<evidence type="ECO:0000313" key="3">
    <source>
        <dbReference type="Proteomes" id="UP001595891"/>
    </source>
</evidence>